<feature type="domain" description="HTH cro/C1-type" evidence="2">
    <location>
        <begin position="9"/>
        <end position="63"/>
    </location>
</feature>
<dbReference type="Proteomes" id="UP000824223">
    <property type="component" value="Unassembled WGS sequence"/>
</dbReference>
<dbReference type="CDD" id="cd00093">
    <property type="entry name" value="HTH_XRE"/>
    <property type="match status" value="1"/>
</dbReference>
<accession>A0A9D2HAI0</accession>
<dbReference type="GO" id="GO:0003700">
    <property type="term" value="F:DNA-binding transcription factor activity"/>
    <property type="evidence" value="ECO:0007669"/>
    <property type="project" value="TreeGrafter"/>
</dbReference>
<dbReference type="InterPro" id="IPR001387">
    <property type="entry name" value="Cro/C1-type_HTH"/>
</dbReference>
<gene>
    <name evidence="3" type="ORF">H9798_05120</name>
</gene>
<name>A0A9D2HAI0_9FIRM</name>
<dbReference type="GO" id="GO:0003677">
    <property type="term" value="F:DNA binding"/>
    <property type="evidence" value="ECO:0007669"/>
    <property type="project" value="UniProtKB-KW"/>
</dbReference>
<dbReference type="Pfam" id="PF01381">
    <property type="entry name" value="HTH_3"/>
    <property type="match status" value="1"/>
</dbReference>
<dbReference type="GO" id="GO:0005829">
    <property type="term" value="C:cytosol"/>
    <property type="evidence" value="ECO:0007669"/>
    <property type="project" value="TreeGrafter"/>
</dbReference>
<dbReference type="SUPFAM" id="SSF47413">
    <property type="entry name" value="lambda repressor-like DNA-binding domains"/>
    <property type="match status" value="1"/>
</dbReference>
<dbReference type="SMART" id="SM00530">
    <property type="entry name" value="HTH_XRE"/>
    <property type="match status" value="1"/>
</dbReference>
<dbReference type="InterPro" id="IPR050807">
    <property type="entry name" value="TransReg_Diox_bact_type"/>
</dbReference>
<dbReference type="InterPro" id="IPR010982">
    <property type="entry name" value="Lambda_DNA-bd_dom_sf"/>
</dbReference>
<evidence type="ECO:0000256" key="1">
    <source>
        <dbReference type="ARBA" id="ARBA00023125"/>
    </source>
</evidence>
<organism evidence="3 4">
    <name type="scientific">Candidatus Mediterraneibacter pullicola</name>
    <dbReference type="NCBI Taxonomy" id="2838682"/>
    <lineage>
        <taxon>Bacteria</taxon>
        <taxon>Bacillati</taxon>
        <taxon>Bacillota</taxon>
        <taxon>Clostridia</taxon>
        <taxon>Lachnospirales</taxon>
        <taxon>Lachnospiraceae</taxon>
        <taxon>Mediterraneibacter</taxon>
    </lineage>
</organism>
<dbReference type="PROSITE" id="PS50943">
    <property type="entry name" value="HTH_CROC1"/>
    <property type="match status" value="1"/>
</dbReference>
<reference evidence="3" key="2">
    <citation type="submission" date="2021-04" db="EMBL/GenBank/DDBJ databases">
        <authorList>
            <person name="Gilroy R."/>
        </authorList>
    </citation>
    <scope>NUCLEOTIDE SEQUENCE</scope>
    <source>
        <strain evidence="3">ChiSjej2B20-11307</strain>
    </source>
</reference>
<dbReference type="Gene3D" id="1.10.260.40">
    <property type="entry name" value="lambda repressor-like DNA-binding domains"/>
    <property type="match status" value="1"/>
</dbReference>
<dbReference type="AlphaFoldDB" id="A0A9D2HAI0"/>
<dbReference type="PANTHER" id="PTHR46797:SF1">
    <property type="entry name" value="METHYLPHOSPHONATE SYNTHASE"/>
    <property type="match status" value="1"/>
</dbReference>
<evidence type="ECO:0000313" key="4">
    <source>
        <dbReference type="Proteomes" id="UP000824223"/>
    </source>
</evidence>
<dbReference type="PANTHER" id="PTHR46797">
    <property type="entry name" value="HTH-TYPE TRANSCRIPTIONAL REGULATOR"/>
    <property type="match status" value="1"/>
</dbReference>
<sequence length="104" mass="11631">MARSIASRMAELLAQQKLTQKELAQRSGITEAAISRYIKGDRAPRGVNLAKIADALGTSTDYLLGHDEFTENEKKLVRTLIARNASKMTSEERMELLRILLDNN</sequence>
<comment type="caution">
    <text evidence="3">The sequence shown here is derived from an EMBL/GenBank/DDBJ whole genome shotgun (WGS) entry which is preliminary data.</text>
</comment>
<keyword evidence="1" id="KW-0238">DNA-binding</keyword>
<protein>
    <submittedName>
        <fullName evidence="3">Helix-turn-helix transcriptional regulator</fullName>
    </submittedName>
</protein>
<evidence type="ECO:0000259" key="2">
    <source>
        <dbReference type="PROSITE" id="PS50943"/>
    </source>
</evidence>
<evidence type="ECO:0000313" key="3">
    <source>
        <dbReference type="EMBL" id="HJA06516.1"/>
    </source>
</evidence>
<proteinExistence type="predicted"/>
<reference evidence="3" key="1">
    <citation type="journal article" date="2021" name="PeerJ">
        <title>Extensive microbial diversity within the chicken gut microbiome revealed by metagenomics and culture.</title>
        <authorList>
            <person name="Gilroy R."/>
            <person name="Ravi A."/>
            <person name="Getino M."/>
            <person name="Pursley I."/>
            <person name="Horton D.L."/>
            <person name="Alikhan N.F."/>
            <person name="Baker D."/>
            <person name="Gharbi K."/>
            <person name="Hall N."/>
            <person name="Watson M."/>
            <person name="Adriaenssens E.M."/>
            <person name="Foster-Nyarko E."/>
            <person name="Jarju S."/>
            <person name="Secka A."/>
            <person name="Antonio M."/>
            <person name="Oren A."/>
            <person name="Chaudhuri R.R."/>
            <person name="La Ragione R."/>
            <person name="Hildebrand F."/>
            <person name="Pallen M.J."/>
        </authorList>
    </citation>
    <scope>NUCLEOTIDE SEQUENCE</scope>
    <source>
        <strain evidence="3">ChiSjej2B20-11307</strain>
    </source>
</reference>
<dbReference type="EMBL" id="DXAK01000027">
    <property type="protein sequence ID" value="HJA06516.1"/>
    <property type="molecule type" value="Genomic_DNA"/>
</dbReference>